<dbReference type="Gene3D" id="2.40.50.140">
    <property type="entry name" value="Nucleic acid-binding proteins"/>
    <property type="match status" value="2"/>
</dbReference>
<feature type="domain" description="Elongation factor P C-terminal" evidence="2">
    <location>
        <begin position="150"/>
        <end position="205"/>
    </location>
</feature>
<dbReference type="GO" id="GO:0005829">
    <property type="term" value="C:cytosol"/>
    <property type="evidence" value="ECO:0007669"/>
    <property type="project" value="UniProtKB-ARBA"/>
</dbReference>
<dbReference type="Pfam" id="PF09285">
    <property type="entry name" value="Elong-fact-P_C"/>
    <property type="match status" value="1"/>
</dbReference>
<dbReference type="InterPro" id="IPR008991">
    <property type="entry name" value="Translation_prot_SH3-like_sf"/>
</dbReference>
<dbReference type="InterPro" id="IPR020599">
    <property type="entry name" value="Transl_elong_fac_P/YeiP"/>
</dbReference>
<dbReference type="PANTHER" id="PTHR30053:SF12">
    <property type="entry name" value="ELONGATION FACTOR P (EF-P) FAMILY PROTEIN"/>
    <property type="match status" value="1"/>
</dbReference>
<dbReference type="InterPro" id="IPR013185">
    <property type="entry name" value="Transl_elong_KOW-like"/>
</dbReference>
<evidence type="ECO:0000259" key="2">
    <source>
        <dbReference type="SMART" id="SM00841"/>
    </source>
</evidence>
<dbReference type="CDD" id="cd05794">
    <property type="entry name" value="S1_EF-P_repeat_2"/>
    <property type="match status" value="1"/>
</dbReference>
<dbReference type="NCBIfam" id="NF001810">
    <property type="entry name" value="PRK00529.1"/>
    <property type="match status" value="1"/>
</dbReference>
<dbReference type="Gene3D" id="2.30.30.30">
    <property type="match status" value="1"/>
</dbReference>
<dbReference type="SUPFAM" id="SSF50104">
    <property type="entry name" value="Translation proteins SH3-like domain"/>
    <property type="match status" value="1"/>
</dbReference>
<dbReference type="Proteomes" id="UP000229383">
    <property type="component" value="Unassembled WGS sequence"/>
</dbReference>
<proteinExistence type="inferred from homology"/>
<accession>A0A2H0TH93</accession>
<dbReference type="GO" id="GO:0003746">
    <property type="term" value="F:translation elongation factor activity"/>
    <property type="evidence" value="ECO:0007669"/>
    <property type="project" value="UniProtKB-KW"/>
</dbReference>
<evidence type="ECO:0000256" key="1">
    <source>
        <dbReference type="ARBA" id="ARBA00009479"/>
    </source>
</evidence>
<gene>
    <name evidence="3" type="ORF">COU46_01895</name>
</gene>
<dbReference type="AlphaFoldDB" id="A0A2H0TH93"/>
<comment type="caution">
    <text evidence="3">The sequence shown here is derived from an EMBL/GenBank/DDBJ whole genome shotgun (WGS) entry which is preliminary data.</text>
</comment>
<evidence type="ECO:0000313" key="3">
    <source>
        <dbReference type="EMBL" id="PIR70344.1"/>
    </source>
</evidence>
<keyword evidence="3" id="KW-0251">Elongation factor</keyword>
<dbReference type="SMART" id="SM00841">
    <property type="entry name" value="Elong-fact-P_C"/>
    <property type="match status" value="1"/>
</dbReference>
<dbReference type="InterPro" id="IPR012340">
    <property type="entry name" value="NA-bd_OB-fold"/>
</dbReference>
<organism evidence="3 4">
    <name type="scientific">Candidatus Niyogibacteria bacterium CG10_big_fil_rev_8_21_14_0_10_42_19</name>
    <dbReference type="NCBI Taxonomy" id="1974725"/>
    <lineage>
        <taxon>Bacteria</taxon>
        <taxon>Candidatus Niyogiibacteriota</taxon>
    </lineage>
</organism>
<dbReference type="PANTHER" id="PTHR30053">
    <property type="entry name" value="ELONGATION FACTOR P"/>
    <property type="match status" value="1"/>
</dbReference>
<dbReference type="InterPro" id="IPR014722">
    <property type="entry name" value="Rib_uL2_dom2"/>
</dbReference>
<keyword evidence="3" id="KW-0648">Protein biosynthesis</keyword>
<dbReference type="GO" id="GO:0043043">
    <property type="term" value="P:peptide biosynthetic process"/>
    <property type="evidence" value="ECO:0007669"/>
    <property type="project" value="InterPro"/>
</dbReference>
<reference evidence="4" key="1">
    <citation type="submission" date="2017-09" db="EMBL/GenBank/DDBJ databases">
        <title>Depth-based differentiation of microbial function through sediment-hosted aquifers and enrichment of novel symbionts in the deep terrestrial subsurface.</title>
        <authorList>
            <person name="Probst A.J."/>
            <person name="Ladd B."/>
            <person name="Jarett J.K."/>
            <person name="Geller-Mcgrath D.E."/>
            <person name="Sieber C.M.K."/>
            <person name="Emerson J.B."/>
            <person name="Anantharaman K."/>
            <person name="Thomas B.C."/>
            <person name="Malmstrom R."/>
            <person name="Stieglmeier M."/>
            <person name="Klingl A."/>
            <person name="Woyke T."/>
            <person name="Ryan C.M."/>
            <person name="Banfield J.F."/>
        </authorList>
    </citation>
    <scope>NUCLEOTIDE SEQUENCE [LARGE SCALE GENOMIC DNA]</scope>
</reference>
<evidence type="ECO:0000313" key="4">
    <source>
        <dbReference type="Proteomes" id="UP000229383"/>
    </source>
</evidence>
<dbReference type="PIRSF" id="PIRSF005901">
    <property type="entry name" value="EF-P"/>
    <property type="match status" value="1"/>
</dbReference>
<dbReference type="Pfam" id="PF08207">
    <property type="entry name" value="EFP_N"/>
    <property type="match status" value="1"/>
</dbReference>
<dbReference type="InterPro" id="IPR015365">
    <property type="entry name" value="Elong-fact-P_C"/>
</dbReference>
<dbReference type="SUPFAM" id="SSF50249">
    <property type="entry name" value="Nucleic acid-binding proteins"/>
    <property type="match status" value="2"/>
</dbReference>
<protein>
    <submittedName>
        <fullName evidence="3">Elongation factor P</fullName>
    </submittedName>
</protein>
<name>A0A2H0TH93_9BACT</name>
<dbReference type="EMBL" id="PFCN01000023">
    <property type="protein sequence ID" value="PIR70344.1"/>
    <property type="molecule type" value="Genomic_DNA"/>
</dbReference>
<sequence>MYFQADSGLVPHATILYHNLMLSYNDLQKGVGFILDGDPYEILESNFVRMQQRKPVMQAKIRNLISGKVVSKTFHQSDSFVEAELQKQEALFVYSHRNEYVFRHPADAKERFSLSEDVVGEQGKFLKEGILVTIYSFKEKHINISLPIKIEYRVKEAPPGIKGDTATGGTKTITLENGLKINVPMFINEGDIIRVNTGTGEYAERVEKK</sequence>
<comment type="similarity">
    <text evidence="1">Belongs to the elongation factor P family.</text>
</comment>
<dbReference type="FunFam" id="2.40.50.140:FF:000004">
    <property type="entry name" value="Elongation factor P"/>
    <property type="match status" value="1"/>
</dbReference>